<accession>A0ABW0AD13</accession>
<sequence>MALLQSAPAAVRATGLPPGRRPGPAHWLPLLPLLATVLLLAAPLPAGDGLGSRGPAPADLASAALVLFVAFRLLRTRARPLTPAAALVLALPVAALALATVTAADPAAALPGLVRHLQVFVLVPAAVLLSLRDARDVRLLAAALVALAVVQGALGLHQYATATGASYMGENIRAVGTFGPTDVMGMATVVAYGLLAAAAIALLPPPNAPHWLRPAALALAAALAVPLALSFSRGAWIATAAAGTVVLALTGLRRAVKTLAVLAAAVVVLVGGLGAGSQLISERVGSITRVTEAPDRSVTDRYAMWAAAGSMWRQSPATGVGLKGFPAHRDGHASIGLSSAADTAGAGFAFRHQPLLSPHNMYLLILSEQGLIGLTAFAGGWAAILTAGVVRLARLVRERRAPGRHGRRPATAGDCGLIAVALMLWQTVDFLYADIGGPSTVLTGVVLGLAAWWALAPAAGATGVAGAAVTGREATTAA</sequence>
<name>A0ABW0AD13_9ACTN</name>
<feature type="transmembrane region" description="Helical" evidence="5">
    <location>
        <begin position="371"/>
        <end position="393"/>
    </location>
</feature>
<feature type="transmembrane region" description="Helical" evidence="5">
    <location>
        <begin position="56"/>
        <end position="74"/>
    </location>
</feature>
<feature type="transmembrane region" description="Helical" evidence="5">
    <location>
        <begin position="27"/>
        <end position="44"/>
    </location>
</feature>
<dbReference type="PANTHER" id="PTHR37422">
    <property type="entry name" value="TEICHURONIC ACID BIOSYNTHESIS PROTEIN TUAE"/>
    <property type="match status" value="1"/>
</dbReference>
<gene>
    <name evidence="7" type="ORF">ACFPRH_03130</name>
</gene>
<keyword evidence="2 5" id="KW-0812">Transmembrane</keyword>
<keyword evidence="8" id="KW-1185">Reference proteome</keyword>
<comment type="caution">
    <text evidence="7">The sequence shown here is derived from an EMBL/GenBank/DDBJ whole genome shotgun (WGS) entry which is preliminary data.</text>
</comment>
<feature type="transmembrane region" description="Helical" evidence="5">
    <location>
        <begin position="183"/>
        <end position="204"/>
    </location>
</feature>
<evidence type="ECO:0000313" key="8">
    <source>
        <dbReference type="Proteomes" id="UP001596160"/>
    </source>
</evidence>
<dbReference type="Pfam" id="PF04932">
    <property type="entry name" value="Wzy_C"/>
    <property type="match status" value="1"/>
</dbReference>
<evidence type="ECO:0000256" key="5">
    <source>
        <dbReference type="SAM" id="Phobius"/>
    </source>
</evidence>
<feature type="transmembrane region" description="Helical" evidence="5">
    <location>
        <begin position="259"/>
        <end position="280"/>
    </location>
</feature>
<dbReference type="Proteomes" id="UP001596160">
    <property type="component" value="Unassembled WGS sequence"/>
</dbReference>
<feature type="transmembrane region" description="Helical" evidence="5">
    <location>
        <begin position="211"/>
        <end position="229"/>
    </location>
</feature>
<feature type="transmembrane region" description="Helical" evidence="5">
    <location>
        <begin position="113"/>
        <end position="132"/>
    </location>
</feature>
<evidence type="ECO:0000313" key="7">
    <source>
        <dbReference type="EMBL" id="MFC5150726.1"/>
    </source>
</evidence>
<keyword evidence="4 5" id="KW-0472">Membrane</keyword>
<dbReference type="InterPro" id="IPR007016">
    <property type="entry name" value="O-antigen_ligase-rel_domated"/>
</dbReference>
<dbReference type="EMBL" id="JBHSKP010000001">
    <property type="protein sequence ID" value="MFC5150726.1"/>
    <property type="molecule type" value="Genomic_DNA"/>
</dbReference>
<dbReference type="RefSeq" id="WP_344477073.1">
    <property type="nucleotide sequence ID" value="NZ_BAAASB010000007.1"/>
</dbReference>
<feature type="transmembrane region" description="Helical" evidence="5">
    <location>
        <begin position="414"/>
        <end position="433"/>
    </location>
</feature>
<dbReference type="InterPro" id="IPR051533">
    <property type="entry name" value="WaaL-like"/>
</dbReference>
<feature type="transmembrane region" description="Helical" evidence="5">
    <location>
        <begin position="139"/>
        <end position="160"/>
    </location>
</feature>
<evidence type="ECO:0000256" key="4">
    <source>
        <dbReference type="ARBA" id="ARBA00023136"/>
    </source>
</evidence>
<protein>
    <submittedName>
        <fullName evidence="7">O-antigen ligase family protein</fullName>
    </submittedName>
</protein>
<organism evidence="7 8">
    <name type="scientific">Streptomyces amakusaensis</name>
    <dbReference type="NCBI Taxonomy" id="67271"/>
    <lineage>
        <taxon>Bacteria</taxon>
        <taxon>Bacillati</taxon>
        <taxon>Actinomycetota</taxon>
        <taxon>Actinomycetes</taxon>
        <taxon>Kitasatosporales</taxon>
        <taxon>Streptomycetaceae</taxon>
        <taxon>Streptomyces</taxon>
    </lineage>
</organism>
<reference evidence="8" key="1">
    <citation type="journal article" date="2019" name="Int. J. Syst. Evol. Microbiol.">
        <title>The Global Catalogue of Microorganisms (GCM) 10K type strain sequencing project: providing services to taxonomists for standard genome sequencing and annotation.</title>
        <authorList>
            <consortium name="The Broad Institute Genomics Platform"/>
            <consortium name="The Broad Institute Genome Sequencing Center for Infectious Disease"/>
            <person name="Wu L."/>
            <person name="Ma J."/>
        </authorList>
    </citation>
    <scope>NUCLEOTIDE SEQUENCE [LARGE SCALE GENOMIC DNA]</scope>
    <source>
        <strain evidence="8">PCU 266</strain>
    </source>
</reference>
<evidence type="ECO:0000256" key="2">
    <source>
        <dbReference type="ARBA" id="ARBA00022692"/>
    </source>
</evidence>
<feature type="transmembrane region" description="Helical" evidence="5">
    <location>
        <begin position="445"/>
        <end position="469"/>
    </location>
</feature>
<feature type="transmembrane region" description="Helical" evidence="5">
    <location>
        <begin position="235"/>
        <end position="252"/>
    </location>
</feature>
<dbReference type="GO" id="GO:0016874">
    <property type="term" value="F:ligase activity"/>
    <property type="evidence" value="ECO:0007669"/>
    <property type="project" value="UniProtKB-KW"/>
</dbReference>
<keyword evidence="3 5" id="KW-1133">Transmembrane helix</keyword>
<evidence type="ECO:0000259" key="6">
    <source>
        <dbReference type="Pfam" id="PF04932"/>
    </source>
</evidence>
<evidence type="ECO:0000256" key="1">
    <source>
        <dbReference type="ARBA" id="ARBA00004141"/>
    </source>
</evidence>
<keyword evidence="7" id="KW-0436">Ligase</keyword>
<feature type="domain" description="O-antigen ligase-related" evidence="6">
    <location>
        <begin position="219"/>
        <end position="377"/>
    </location>
</feature>
<proteinExistence type="predicted"/>
<feature type="transmembrane region" description="Helical" evidence="5">
    <location>
        <begin position="81"/>
        <end position="101"/>
    </location>
</feature>
<evidence type="ECO:0000256" key="3">
    <source>
        <dbReference type="ARBA" id="ARBA00022989"/>
    </source>
</evidence>
<comment type="subcellular location">
    <subcellularLocation>
        <location evidence="1">Membrane</location>
        <topology evidence="1">Multi-pass membrane protein</topology>
    </subcellularLocation>
</comment>
<dbReference type="PANTHER" id="PTHR37422:SF13">
    <property type="entry name" value="LIPOPOLYSACCHARIDE BIOSYNTHESIS PROTEIN PA4999-RELATED"/>
    <property type="match status" value="1"/>
</dbReference>